<dbReference type="CDD" id="cd06261">
    <property type="entry name" value="TM_PBP2"/>
    <property type="match status" value="1"/>
</dbReference>
<dbReference type="EMBL" id="LSDG01000045">
    <property type="protein sequence ID" value="KXB65212.1"/>
    <property type="molecule type" value="Genomic_DNA"/>
</dbReference>
<dbReference type="GO" id="GO:0035435">
    <property type="term" value="P:phosphate ion transmembrane transport"/>
    <property type="evidence" value="ECO:0007669"/>
    <property type="project" value="InterPro"/>
</dbReference>
<keyword evidence="7 8" id="KW-0472">Membrane</keyword>
<feature type="transmembrane region" description="Helical" evidence="8">
    <location>
        <begin position="52"/>
        <end position="84"/>
    </location>
</feature>
<dbReference type="InterPro" id="IPR005672">
    <property type="entry name" value="Phosphate_PstA"/>
</dbReference>
<protein>
    <recommendedName>
        <fullName evidence="8">Phosphate transport system permease protein PstA</fullName>
    </recommendedName>
</protein>
<dbReference type="PATRIC" id="fig|755172.3.peg.1681"/>
<gene>
    <name evidence="10" type="ORF">HMPREF1863_01720</name>
</gene>
<feature type="transmembrane region" description="Helical" evidence="8">
    <location>
        <begin position="243"/>
        <end position="266"/>
    </location>
</feature>
<keyword evidence="3" id="KW-0813">Transport</keyword>
<dbReference type="PANTHER" id="PTHR43470">
    <property type="entry name" value="PHOSPHATE TRANSPORT SYSTEM PERMEASE PROTEIN PSTA-RELATED"/>
    <property type="match status" value="1"/>
</dbReference>
<evidence type="ECO:0000313" key="11">
    <source>
        <dbReference type="Proteomes" id="UP000070442"/>
    </source>
</evidence>
<sequence>MKNRSLAAKVMIMGSAFVTFAILAILIGYIVIKGAPHLTAEMFERTYTTENVSMFPAIITTLIVVVLSLIVATPIGIFTGFYLVEYAKKGSKIVRLIRLATETLSGIPSIIYGLFGMLFFSIALKLGYSILSGVFTLAIMILPLIIRSTEESLLAVHSSLRSGSLALGAGKLRTIVRVVLPVAMPGILSGVILAIGRCVGETAALMFTLGTTTDMPTSLLSSGRTLSLHMYVLSSEGLFVDQAFATGFILIVLTLVINSLSTFIGIKLSGGTK</sequence>
<organism evidence="10 11">
    <name type="scientific">Aedoeadaptatus coxii</name>
    <dbReference type="NCBI Taxonomy" id="755172"/>
    <lineage>
        <taxon>Bacteria</taxon>
        <taxon>Bacillati</taxon>
        <taxon>Bacillota</taxon>
        <taxon>Tissierellia</taxon>
        <taxon>Tissierellales</taxon>
        <taxon>Peptoniphilaceae</taxon>
        <taxon>Aedoeadaptatus</taxon>
    </lineage>
</organism>
<evidence type="ECO:0000256" key="4">
    <source>
        <dbReference type="ARBA" id="ARBA00022475"/>
    </source>
</evidence>
<dbReference type="RefSeq" id="WP_068369735.1">
    <property type="nucleotide sequence ID" value="NZ_CAMQER010000038.1"/>
</dbReference>
<dbReference type="PANTHER" id="PTHR43470:SF3">
    <property type="entry name" value="PHOSPHATE TRANSPORT SYSTEM PERMEASE PROTEIN PSTA-RELATED"/>
    <property type="match status" value="1"/>
</dbReference>
<evidence type="ECO:0000256" key="5">
    <source>
        <dbReference type="ARBA" id="ARBA00022692"/>
    </source>
</evidence>
<comment type="caution">
    <text evidence="10">The sequence shown here is derived from an EMBL/GenBank/DDBJ whole genome shotgun (WGS) entry which is preliminary data.</text>
</comment>
<evidence type="ECO:0000259" key="9">
    <source>
        <dbReference type="PROSITE" id="PS50928"/>
    </source>
</evidence>
<dbReference type="SUPFAM" id="SSF161098">
    <property type="entry name" value="MetI-like"/>
    <property type="match status" value="1"/>
</dbReference>
<comment type="subcellular location">
    <subcellularLocation>
        <location evidence="1 8">Cell membrane</location>
        <topology evidence="1 8">Multi-pass membrane protein</topology>
    </subcellularLocation>
</comment>
<accession>A0A134ABX7</accession>
<dbReference type="Proteomes" id="UP000070442">
    <property type="component" value="Unassembled WGS sequence"/>
</dbReference>
<dbReference type="InterPro" id="IPR035906">
    <property type="entry name" value="MetI-like_sf"/>
</dbReference>
<name>A0A134ABX7_9FIRM</name>
<dbReference type="STRING" id="755172.HMPREF1863_01720"/>
<evidence type="ECO:0000256" key="3">
    <source>
        <dbReference type="ARBA" id="ARBA00022448"/>
    </source>
</evidence>
<dbReference type="GO" id="GO:0005886">
    <property type="term" value="C:plasma membrane"/>
    <property type="evidence" value="ECO:0007669"/>
    <property type="project" value="UniProtKB-SubCell"/>
</dbReference>
<evidence type="ECO:0000256" key="8">
    <source>
        <dbReference type="RuleBase" id="RU363043"/>
    </source>
</evidence>
<evidence type="ECO:0000256" key="1">
    <source>
        <dbReference type="ARBA" id="ARBA00004651"/>
    </source>
</evidence>
<feature type="transmembrane region" description="Helical" evidence="8">
    <location>
        <begin position="96"/>
        <end position="120"/>
    </location>
</feature>
<keyword evidence="4 8" id="KW-1003">Cell membrane</keyword>
<dbReference type="Gene3D" id="1.10.3720.10">
    <property type="entry name" value="MetI-like"/>
    <property type="match status" value="1"/>
</dbReference>
<dbReference type="PROSITE" id="PS50928">
    <property type="entry name" value="ABC_TM1"/>
    <property type="match status" value="1"/>
</dbReference>
<keyword evidence="5 8" id="KW-0812">Transmembrane</keyword>
<evidence type="ECO:0000256" key="2">
    <source>
        <dbReference type="ARBA" id="ARBA00007069"/>
    </source>
</evidence>
<evidence type="ECO:0000256" key="7">
    <source>
        <dbReference type="ARBA" id="ARBA00023136"/>
    </source>
</evidence>
<reference evidence="11" key="1">
    <citation type="submission" date="2016-01" db="EMBL/GenBank/DDBJ databases">
        <authorList>
            <person name="Mitreva M."/>
            <person name="Pepin K.H."/>
            <person name="Mihindukulasuriya K.A."/>
            <person name="Fulton R."/>
            <person name="Fronick C."/>
            <person name="O'Laughlin M."/>
            <person name="Miner T."/>
            <person name="Herter B."/>
            <person name="Rosa B.A."/>
            <person name="Cordes M."/>
            <person name="Tomlinson C."/>
            <person name="Wollam A."/>
            <person name="Palsikar V.B."/>
            <person name="Mardis E.R."/>
            <person name="Wilson R.K."/>
        </authorList>
    </citation>
    <scope>NUCLEOTIDE SEQUENCE [LARGE SCALE GENOMIC DNA]</scope>
    <source>
        <strain evidence="11">DNF00729</strain>
    </source>
</reference>
<dbReference type="NCBIfam" id="TIGR00974">
    <property type="entry name" value="3a0107s02c"/>
    <property type="match status" value="1"/>
</dbReference>
<dbReference type="GO" id="GO:0005315">
    <property type="term" value="F:phosphate transmembrane transporter activity"/>
    <property type="evidence" value="ECO:0007669"/>
    <property type="project" value="InterPro"/>
</dbReference>
<dbReference type="Pfam" id="PF00528">
    <property type="entry name" value="BPD_transp_1"/>
    <property type="match status" value="1"/>
</dbReference>
<feature type="domain" description="ABC transmembrane type-1" evidence="9">
    <location>
        <begin position="58"/>
        <end position="261"/>
    </location>
</feature>
<dbReference type="OrthoDB" id="9785113at2"/>
<feature type="transmembrane region" description="Helical" evidence="8">
    <location>
        <begin position="126"/>
        <end position="146"/>
    </location>
</feature>
<dbReference type="AlphaFoldDB" id="A0A134ABX7"/>
<comment type="similarity">
    <text evidence="2 8">Belongs to the binding-protein-dependent transport system permease family. CysTW subfamily.</text>
</comment>
<evidence type="ECO:0000256" key="6">
    <source>
        <dbReference type="ARBA" id="ARBA00022989"/>
    </source>
</evidence>
<feature type="transmembrane region" description="Helical" evidence="8">
    <location>
        <begin position="175"/>
        <end position="196"/>
    </location>
</feature>
<proteinExistence type="inferred from homology"/>
<dbReference type="InterPro" id="IPR000515">
    <property type="entry name" value="MetI-like"/>
</dbReference>
<keyword evidence="11" id="KW-1185">Reference proteome</keyword>
<keyword evidence="6 8" id="KW-1133">Transmembrane helix</keyword>
<evidence type="ECO:0000313" key="10">
    <source>
        <dbReference type="EMBL" id="KXB65212.1"/>
    </source>
</evidence>
<feature type="transmembrane region" description="Helical" evidence="8">
    <location>
        <begin position="12"/>
        <end position="32"/>
    </location>
</feature>